<sequence>MVRKAVIPAAGYGTRFLPATKSQPKEMLPVVDTPTIQYVVNEAVESGIKDILLIIGRGKRAIEEHFARNYELEELLKAKGKEEELRLIQAVPGDVNIHFVWQHEQNGLGDAIRYARDHVGNEPFAVLLGDTVLESSEERPVTRQLMDVYNRYEELVVALEEVPRERVSRYGVIDGKEIGSGVYLVEDMVEKPSPAETPSNLVIASRYILPPEIFRALENTKPGKGGEIQLTDAMRILLADRAMYGYRFKGRRHDLGDKLEFLKTSILYALKREDMRDPLLAWMRDLVQN</sequence>
<dbReference type="OrthoDB" id="9801899at2"/>
<protein>
    <recommendedName>
        <fullName evidence="3 7">UTP--glucose-1-phosphate uridylyltransferase</fullName>
        <ecNumber evidence="2 7">2.7.7.9</ecNumber>
    </recommendedName>
    <alternativeName>
        <fullName evidence="7">UDP-glucose pyrophosphorylase</fullName>
    </alternativeName>
</protein>
<dbReference type="PANTHER" id="PTHR43197:SF1">
    <property type="entry name" value="UTP--GLUCOSE-1-PHOSPHATE URIDYLYLTRANSFERASE"/>
    <property type="match status" value="1"/>
</dbReference>
<comment type="similarity">
    <text evidence="1 7">Belongs to the UDPGP type 2 family.</text>
</comment>
<dbReference type="Gene3D" id="3.90.550.10">
    <property type="entry name" value="Spore Coat Polysaccharide Biosynthesis Protein SpsA, Chain A"/>
    <property type="match status" value="1"/>
</dbReference>
<dbReference type="PANTHER" id="PTHR43197">
    <property type="entry name" value="UTP--GLUCOSE-1-PHOSPHATE URIDYLYLTRANSFERASE"/>
    <property type="match status" value="1"/>
</dbReference>
<dbReference type="EMBL" id="MWQY01000012">
    <property type="protein sequence ID" value="ORC34624.1"/>
    <property type="molecule type" value="Genomic_DNA"/>
</dbReference>
<dbReference type="Pfam" id="PF00483">
    <property type="entry name" value="NTP_transferase"/>
    <property type="match status" value="1"/>
</dbReference>
<feature type="domain" description="Nucleotidyl transferase" evidence="8">
    <location>
        <begin position="4"/>
        <end position="263"/>
    </location>
</feature>
<dbReference type="Proteomes" id="UP000192343">
    <property type="component" value="Unassembled WGS sequence"/>
</dbReference>
<evidence type="ECO:0000256" key="3">
    <source>
        <dbReference type="ARBA" id="ARBA00019048"/>
    </source>
</evidence>
<keyword evidence="5 7" id="KW-0548">Nucleotidyltransferase</keyword>
<evidence type="ECO:0000313" key="9">
    <source>
        <dbReference type="EMBL" id="ORC34624.1"/>
    </source>
</evidence>
<proteinExistence type="inferred from homology"/>
<organism evidence="9 10">
    <name type="scientific">Marispirochaeta aestuarii</name>
    <dbReference type="NCBI Taxonomy" id="1963862"/>
    <lineage>
        <taxon>Bacteria</taxon>
        <taxon>Pseudomonadati</taxon>
        <taxon>Spirochaetota</taxon>
        <taxon>Spirochaetia</taxon>
        <taxon>Spirochaetales</taxon>
        <taxon>Spirochaetaceae</taxon>
        <taxon>Marispirochaeta</taxon>
    </lineage>
</organism>
<dbReference type="EC" id="2.7.7.9" evidence="2 7"/>
<dbReference type="AlphaFoldDB" id="A0A1Y1RWN0"/>
<evidence type="ECO:0000256" key="1">
    <source>
        <dbReference type="ARBA" id="ARBA00006890"/>
    </source>
</evidence>
<evidence type="ECO:0000256" key="2">
    <source>
        <dbReference type="ARBA" id="ARBA00012415"/>
    </source>
</evidence>
<dbReference type="GO" id="GO:0003983">
    <property type="term" value="F:UTP:glucose-1-phosphate uridylyltransferase activity"/>
    <property type="evidence" value="ECO:0007669"/>
    <property type="project" value="UniProtKB-EC"/>
</dbReference>
<dbReference type="InterPro" id="IPR029044">
    <property type="entry name" value="Nucleotide-diphossugar_trans"/>
</dbReference>
<gene>
    <name evidence="9" type="ORF">B4O97_11795</name>
</gene>
<dbReference type="GO" id="GO:0006011">
    <property type="term" value="P:UDP-alpha-D-glucose metabolic process"/>
    <property type="evidence" value="ECO:0007669"/>
    <property type="project" value="InterPro"/>
</dbReference>
<keyword evidence="10" id="KW-1185">Reference proteome</keyword>
<evidence type="ECO:0000256" key="5">
    <source>
        <dbReference type="ARBA" id="ARBA00022695"/>
    </source>
</evidence>
<dbReference type="RefSeq" id="WP_083051054.1">
    <property type="nucleotide sequence ID" value="NZ_MWQY01000012.1"/>
</dbReference>
<dbReference type="STRING" id="1963862.B4O97_11795"/>
<dbReference type="SUPFAM" id="SSF53448">
    <property type="entry name" value="Nucleotide-diphospho-sugar transferases"/>
    <property type="match status" value="1"/>
</dbReference>
<dbReference type="CDD" id="cd02541">
    <property type="entry name" value="UGPase_prokaryotic"/>
    <property type="match status" value="1"/>
</dbReference>
<evidence type="ECO:0000256" key="7">
    <source>
        <dbReference type="RuleBase" id="RU361259"/>
    </source>
</evidence>
<dbReference type="InterPro" id="IPR005835">
    <property type="entry name" value="NTP_transferase_dom"/>
</dbReference>
<comment type="caution">
    <text evidence="9">The sequence shown here is derived from an EMBL/GenBank/DDBJ whole genome shotgun (WGS) entry which is preliminary data.</text>
</comment>
<dbReference type="InterPro" id="IPR005771">
    <property type="entry name" value="GalU_uridylyltTrfase_bac/arc"/>
</dbReference>
<comment type="catalytic activity">
    <reaction evidence="6 7">
        <text>alpha-D-glucose 1-phosphate + UTP + H(+) = UDP-alpha-D-glucose + diphosphate</text>
        <dbReference type="Rhea" id="RHEA:19889"/>
        <dbReference type="ChEBI" id="CHEBI:15378"/>
        <dbReference type="ChEBI" id="CHEBI:33019"/>
        <dbReference type="ChEBI" id="CHEBI:46398"/>
        <dbReference type="ChEBI" id="CHEBI:58601"/>
        <dbReference type="ChEBI" id="CHEBI:58885"/>
        <dbReference type="EC" id="2.7.7.9"/>
    </reaction>
</comment>
<evidence type="ECO:0000313" key="10">
    <source>
        <dbReference type="Proteomes" id="UP000192343"/>
    </source>
</evidence>
<evidence type="ECO:0000256" key="6">
    <source>
        <dbReference type="ARBA" id="ARBA00048128"/>
    </source>
</evidence>
<keyword evidence="4 7" id="KW-0808">Transferase</keyword>
<accession>A0A1Y1RWN0</accession>
<name>A0A1Y1RWN0_9SPIO</name>
<dbReference type="NCBIfam" id="TIGR01099">
    <property type="entry name" value="galU"/>
    <property type="match status" value="1"/>
</dbReference>
<evidence type="ECO:0000256" key="4">
    <source>
        <dbReference type="ARBA" id="ARBA00022679"/>
    </source>
</evidence>
<evidence type="ECO:0000259" key="8">
    <source>
        <dbReference type="Pfam" id="PF00483"/>
    </source>
</evidence>
<reference evidence="9 10" key="1">
    <citation type="submission" date="2017-03" db="EMBL/GenBank/DDBJ databases">
        <title>Draft Genome sequence of Marispirochaeta sp. strain JC444.</title>
        <authorList>
            <person name="Shivani Y."/>
            <person name="Subhash Y."/>
            <person name="Sasikala C."/>
            <person name="Ramana C."/>
        </authorList>
    </citation>
    <scope>NUCLEOTIDE SEQUENCE [LARGE SCALE GENOMIC DNA]</scope>
    <source>
        <strain evidence="9 10">JC444</strain>
    </source>
</reference>